<reference evidence="3" key="1">
    <citation type="submission" date="2016-10" db="EMBL/GenBank/DDBJ databases">
        <authorList>
            <person name="Varghese N."/>
            <person name="Submissions S."/>
        </authorList>
    </citation>
    <scope>NUCLEOTIDE SEQUENCE [LARGE SCALE GENOMIC DNA]</scope>
    <source>
        <strain evidence="3">DSM 45079</strain>
    </source>
</reference>
<gene>
    <name evidence="2" type="ORF">SAMN04488563_3952</name>
</gene>
<feature type="compositionally biased region" description="Basic and acidic residues" evidence="1">
    <location>
        <begin position="53"/>
        <end position="63"/>
    </location>
</feature>
<organism evidence="2 3">
    <name type="scientific">Jiangella alkaliphila</name>
    <dbReference type="NCBI Taxonomy" id="419479"/>
    <lineage>
        <taxon>Bacteria</taxon>
        <taxon>Bacillati</taxon>
        <taxon>Actinomycetota</taxon>
        <taxon>Actinomycetes</taxon>
        <taxon>Jiangellales</taxon>
        <taxon>Jiangellaceae</taxon>
        <taxon>Jiangella</taxon>
    </lineage>
</organism>
<dbReference type="Proteomes" id="UP000182977">
    <property type="component" value="Chromosome I"/>
</dbReference>
<dbReference type="RefSeq" id="WP_046771757.1">
    <property type="nucleotide sequence ID" value="NZ_LBMC01000047.1"/>
</dbReference>
<keyword evidence="3" id="KW-1185">Reference proteome</keyword>
<name>A0A1H2KLF3_9ACTN</name>
<evidence type="ECO:0000313" key="2">
    <source>
        <dbReference type="EMBL" id="SDU69268.1"/>
    </source>
</evidence>
<dbReference type="EMBL" id="LT629791">
    <property type="protein sequence ID" value="SDU69268.1"/>
    <property type="molecule type" value="Genomic_DNA"/>
</dbReference>
<evidence type="ECO:0000256" key="1">
    <source>
        <dbReference type="SAM" id="MobiDB-lite"/>
    </source>
</evidence>
<feature type="compositionally biased region" description="Basic and acidic residues" evidence="1">
    <location>
        <begin position="33"/>
        <end position="45"/>
    </location>
</feature>
<proteinExistence type="predicted"/>
<evidence type="ECO:0000313" key="3">
    <source>
        <dbReference type="Proteomes" id="UP000182977"/>
    </source>
</evidence>
<sequence>MVQVGFGAVMLETIQGLDLRWPVVSPAAREANARARRVLDDERPTSEPAPSADAHDYKVPLGG</sequence>
<accession>A0A1H2KLF3</accession>
<feature type="region of interest" description="Disordered" evidence="1">
    <location>
        <begin position="33"/>
        <end position="63"/>
    </location>
</feature>
<dbReference type="AlphaFoldDB" id="A0A1H2KLF3"/>
<protein>
    <submittedName>
        <fullName evidence="2">Uncharacterized protein</fullName>
    </submittedName>
</protein>